<dbReference type="EMBL" id="CP007521">
    <property type="protein sequence ID" value="AIA29670.1"/>
    <property type="molecule type" value="Genomic_DNA"/>
</dbReference>
<accession>A0A059XRL2</accession>
<dbReference type="Proteomes" id="UP000027088">
    <property type="component" value="Chromosome"/>
</dbReference>
<name>A0A059XRL2_9BACT</name>
<keyword evidence="2" id="KW-1185">Reference proteome</keyword>
<proteinExistence type="predicted"/>
<protein>
    <submittedName>
        <fullName evidence="1">Uncharacterized protein</fullName>
    </submittedName>
</protein>
<evidence type="ECO:0000313" key="2">
    <source>
        <dbReference type="Proteomes" id="UP000027088"/>
    </source>
</evidence>
<evidence type="ECO:0000313" key="1">
    <source>
        <dbReference type="EMBL" id="AIA29670.1"/>
    </source>
</evidence>
<dbReference type="RefSeq" id="WP_038562080.1">
    <property type="nucleotide sequence ID" value="NZ_CP007521.1"/>
</dbReference>
<sequence length="78" mass="9534">MNFYDRDYFISTPITTLLPQIIDSNEDEINEYTKIGTSLEQIKEFESLVAKNYDFTIEDTQNFNYLVQKLEKRIWRWR</sequence>
<dbReference type="AlphaFoldDB" id="A0A059XRL2"/>
<dbReference type="KEGG" id="mcr:MCFN_02760"/>
<reference evidence="1 2" key="1">
    <citation type="journal article" date="2014" name="Genome Announc.">
        <title>Complete Genome Sequence of the Bovine Mastitis Pathogen Mycoplasma californicum Strain ST-6T (ATCC 33461T).</title>
        <authorList>
            <person name="Calcutt M.J."/>
            <person name="Foecking M.F."/>
            <person name="Fox L.K."/>
        </authorList>
    </citation>
    <scope>NUCLEOTIDE SEQUENCE [LARGE SCALE GENOMIC DNA]</scope>
    <source>
        <strain evidence="1 2">ST-6</strain>
    </source>
</reference>
<gene>
    <name evidence="1" type="ORF">MCFN_02760</name>
</gene>
<organism evidence="1 2">
    <name type="scientific">Mycoplasmopsis californica</name>
    <dbReference type="NCBI Taxonomy" id="2113"/>
    <lineage>
        <taxon>Bacteria</taxon>
        <taxon>Bacillati</taxon>
        <taxon>Mycoplasmatota</taxon>
        <taxon>Mycoplasmoidales</taxon>
        <taxon>Metamycoplasmataceae</taxon>
        <taxon>Mycoplasmopsis</taxon>
    </lineage>
</organism>